<reference evidence="8" key="1">
    <citation type="submission" date="2021-11" db="EMBL/GenBank/DDBJ databases">
        <authorList>
            <consortium name="Genoscope - CEA"/>
            <person name="William W."/>
        </authorList>
    </citation>
    <scope>NUCLEOTIDE SEQUENCE</scope>
</reference>
<dbReference type="SUPFAM" id="SSF53790">
    <property type="entry name" value="Tetrapyrrole methylase"/>
    <property type="match status" value="1"/>
</dbReference>
<evidence type="ECO:0000313" key="8">
    <source>
        <dbReference type="EMBL" id="CAH0372783.1"/>
    </source>
</evidence>
<dbReference type="Proteomes" id="UP000789595">
    <property type="component" value="Unassembled WGS sequence"/>
</dbReference>
<keyword evidence="5" id="KW-0949">S-adenosyl-L-methionine</keyword>
<evidence type="ECO:0000259" key="7">
    <source>
        <dbReference type="Pfam" id="PF00590"/>
    </source>
</evidence>
<dbReference type="Gene3D" id="3.40.1010.10">
    <property type="entry name" value="Cobalt-precorrin-4 Transmethylase, Domain 1"/>
    <property type="match status" value="1"/>
</dbReference>
<dbReference type="Pfam" id="PF00590">
    <property type="entry name" value="TP_methylase"/>
    <property type="match status" value="1"/>
</dbReference>
<evidence type="ECO:0000256" key="2">
    <source>
        <dbReference type="ARBA" id="ARBA00022552"/>
    </source>
</evidence>
<evidence type="ECO:0000256" key="6">
    <source>
        <dbReference type="SAM" id="SignalP"/>
    </source>
</evidence>
<keyword evidence="6" id="KW-0732">Signal</keyword>
<evidence type="ECO:0000256" key="4">
    <source>
        <dbReference type="ARBA" id="ARBA00022679"/>
    </source>
</evidence>
<comment type="caution">
    <text evidence="8">The sequence shown here is derived from an EMBL/GenBank/DDBJ whole genome shotgun (WGS) entry which is preliminary data.</text>
</comment>
<dbReference type="GO" id="GO:0008168">
    <property type="term" value="F:methyltransferase activity"/>
    <property type="evidence" value="ECO:0007669"/>
    <property type="project" value="UniProtKB-KW"/>
</dbReference>
<evidence type="ECO:0000256" key="5">
    <source>
        <dbReference type="ARBA" id="ARBA00022691"/>
    </source>
</evidence>
<dbReference type="InterPro" id="IPR014776">
    <property type="entry name" value="4pyrrole_Mease_sub2"/>
</dbReference>
<dbReference type="PANTHER" id="PTHR46111:SF1">
    <property type="entry name" value="RIBOSOMAL RNA SMALL SUBUNIT METHYLTRANSFERASE I"/>
    <property type="match status" value="1"/>
</dbReference>
<dbReference type="PIRSF" id="PIRSF005917">
    <property type="entry name" value="MTase_YraL"/>
    <property type="match status" value="1"/>
</dbReference>
<keyword evidence="4" id="KW-0808">Transferase</keyword>
<dbReference type="OrthoDB" id="289942at2759"/>
<keyword evidence="1" id="KW-0963">Cytoplasm</keyword>
<dbReference type="HAMAP" id="MF_01877">
    <property type="entry name" value="16SrRNA_methyltr_I"/>
    <property type="match status" value="1"/>
</dbReference>
<sequence>MMRVPIILSLARAFVGGLAPLAPTTTRGMRSQTRRGGRRAAPYSDVAEACAALGRRAAELTRANTSPDLVVVPTPLGEPADLTVRAIAALAAADVVACEDTRVAGLLYEAAGIERKAAFVRHDAATAAATAPRLVEAMRRGETVALVSDAGTPAVSDPGALLVRAARDAGLAVRALPGPCAATTALSASGFGNGLAFSFLGFVEGRGASAARRRALRSALDAAVEGPAVLYESPRRVRQTLLDLDKLDGGASQRLVLIARELTKTHEETWRGALGDAVAYLDAGGGGAAAPGEPPRGEFTLVLDAKPKQAGSAEDAKARVAELRASGLSASDAAKAAASELGLKKSEVYRLALDAGEE</sequence>
<dbReference type="InterPro" id="IPR014777">
    <property type="entry name" value="4pyrrole_Mease_sub1"/>
</dbReference>
<proteinExistence type="inferred from homology"/>
<keyword evidence="9" id="KW-1185">Reference proteome</keyword>
<dbReference type="PROSITE" id="PS01296">
    <property type="entry name" value="RSMI"/>
    <property type="match status" value="1"/>
</dbReference>
<dbReference type="GO" id="GO:0032259">
    <property type="term" value="P:methylation"/>
    <property type="evidence" value="ECO:0007669"/>
    <property type="project" value="UniProtKB-KW"/>
</dbReference>
<protein>
    <recommendedName>
        <fullName evidence="7">Tetrapyrrole methylase domain-containing protein</fullName>
    </recommendedName>
</protein>
<evidence type="ECO:0000256" key="3">
    <source>
        <dbReference type="ARBA" id="ARBA00022603"/>
    </source>
</evidence>
<feature type="domain" description="Tetrapyrrole methylase" evidence="7">
    <location>
        <begin position="69"/>
        <end position="277"/>
    </location>
</feature>
<name>A0A8J2SLW0_9STRA</name>
<keyword evidence="2" id="KW-0698">rRNA processing</keyword>
<dbReference type="NCBIfam" id="TIGR00096">
    <property type="entry name" value="16S rRNA (cytidine(1402)-2'-O)-methyltransferase"/>
    <property type="match status" value="1"/>
</dbReference>
<dbReference type="InterPro" id="IPR000878">
    <property type="entry name" value="4pyrrol_Mease"/>
</dbReference>
<feature type="chain" id="PRO_5035262389" description="Tetrapyrrole methylase domain-containing protein" evidence="6">
    <location>
        <begin position="18"/>
        <end position="358"/>
    </location>
</feature>
<gene>
    <name evidence="8" type="ORF">PECAL_3P28230</name>
</gene>
<organism evidence="8 9">
    <name type="scientific">Pelagomonas calceolata</name>
    <dbReference type="NCBI Taxonomy" id="35677"/>
    <lineage>
        <taxon>Eukaryota</taxon>
        <taxon>Sar</taxon>
        <taxon>Stramenopiles</taxon>
        <taxon>Ochrophyta</taxon>
        <taxon>Pelagophyceae</taxon>
        <taxon>Pelagomonadales</taxon>
        <taxon>Pelagomonadaceae</taxon>
        <taxon>Pelagomonas</taxon>
    </lineage>
</organism>
<dbReference type="PANTHER" id="PTHR46111">
    <property type="entry name" value="RIBOSOMAL RNA SMALL SUBUNIT METHYLTRANSFERASE I"/>
    <property type="match status" value="1"/>
</dbReference>
<dbReference type="GO" id="GO:0006364">
    <property type="term" value="P:rRNA processing"/>
    <property type="evidence" value="ECO:0007669"/>
    <property type="project" value="UniProtKB-KW"/>
</dbReference>
<dbReference type="InterPro" id="IPR008189">
    <property type="entry name" value="rRNA_ssu_MeTfrase_I"/>
</dbReference>
<keyword evidence="3" id="KW-0489">Methyltransferase</keyword>
<dbReference type="InterPro" id="IPR018063">
    <property type="entry name" value="SAM_MeTrfase_RsmI_CS"/>
</dbReference>
<accession>A0A8J2SLW0</accession>
<dbReference type="EMBL" id="CAKKNE010000003">
    <property type="protein sequence ID" value="CAH0372783.1"/>
    <property type="molecule type" value="Genomic_DNA"/>
</dbReference>
<dbReference type="InterPro" id="IPR035996">
    <property type="entry name" value="4pyrrol_Methylase_sf"/>
</dbReference>
<evidence type="ECO:0000256" key="1">
    <source>
        <dbReference type="ARBA" id="ARBA00022490"/>
    </source>
</evidence>
<feature type="signal peptide" evidence="6">
    <location>
        <begin position="1"/>
        <end position="17"/>
    </location>
</feature>
<evidence type="ECO:0000313" key="9">
    <source>
        <dbReference type="Proteomes" id="UP000789595"/>
    </source>
</evidence>
<dbReference type="AlphaFoldDB" id="A0A8J2SLW0"/>
<dbReference type="Gene3D" id="3.30.950.10">
    <property type="entry name" value="Methyltransferase, Cobalt-precorrin-4 Transmethylase, Domain 2"/>
    <property type="match status" value="1"/>
</dbReference>